<feature type="chain" id="PRO_5017964985" description="HEAT repeat domain-containing protein" evidence="1">
    <location>
        <begin position="24"/>
        <end position="331"/>
    </location>
</feature>
<name>A0A3N9TCU6_9VIBR</name>
<evidence type="ECO:0000256" key="1">
    <source>
        <dbReference type="SAM" id="SignalP"/>
    </source>
</evidence>
<reference evidence="2 3" key="1">
    <citation type="submission" date="2018-11" db="EMBL/GenBank/DDBJ databases">
        <title>Vibrio LJC006 sp. nov., isolated from seawater during the bloom of the enteromorpha.</title>
        <authorList>
            <person name="Liang J."/>
        </authorList>
    </citation>
    <scope>NUCLEOTIDE SEQUENCE [LARGE SCALE GENOMIC DNA]</scope>
    <source>
        <strain evidence="2 3">LJC006</strain>
    </source>
</reference>
<protein>
    <recommendedName>
        <fullName evidence="4">HEAT repeat domain-containing protein</fullName>
    </recommendedName>
</protein>
<dbReference type="EMBL" id="RJVQ01000010">
    <property type="protein sequence ID" value="RQW61674.1"/>
    <property type="molecule type" value="Genomic_DNA"/>
</dbReference>
<evidence type="ECO:0000313" key="3">
    <source>
        <dbReference type="Proteomes" id="UP000281112"/>
    </source>
</evidence>
<keyword evidence="3" id="KW-1185">Reference proteome</keyword>
<dbReference type="RefSeq" id="WP_124938522.1">
    <property type="nucleotide sequence ID" value="NZ_RJVQ01000010.1"/>
</dbReference>
<feature type="signal peptide" evidence="1">
    <location>
        <begin position="1"/>
        <end position="23"/>
    </location>
</feature>
<evidence type="ECO:0008006" key="4">
    <source>
        <dbReference type="Google" id="ProtNLM"/>
    </source>
</evidence>
<comment type="caution">
    <text evidence="2">The sequence shown here is derived from an EMBL/GenBank/DDBJ whole genome shotgun (WGS) entry which is preliminary data.</text>
</comment>
<dbReference type="Proteomes" id="UP000281112">
    <property type="component" value="Unassembled WGS sequence"/>
</dbReference>
<dbReference type="OrthoDB" id="5825090at2"/>
<sequence>MQQGMLSSLLLSFSLLAPFSVSAADISMTERNQLLQDKQLQNKVSELMEYVKKDDIDSLEFALDQLAFPQQESLRYMLIKKLYDENAVLSVQMKHFVVEQRSLKPVYYVLQKGDGYEFTLPAFDYPNIANRILKAWIQDKSTLDFILKAEHNELNLRDWLSGDEQFVHEHEALLNREIDSLTDEAVHSLVAQITETKVTTWLPSSAAMATLVRASNDPKLYKLFWLMKADINMENELTRLSNLKDDSFAINQIMLASKNPRLKQQALVALTRIQPLPDHVKNYLITQMKDSDQAYYVASALKEQGYRTLLSDLIATNVKVNHKVLQQVLDN</sequence>
<evidence type="ECO:0000313" key="2">
    <source>
        <dbReference type="EMBL" id="RQW61674.1"/>
    </source>
</evidence>
<keyword evidence="1" id="KW-0732">Signal</keyword>
<dbReference type="AlphaFoldDB" id="A0A3N9TCU6"/>
<organism evidence="2 3">
    <name type="scientific">Vibrio viridaestus</name>
    <dbReference type="NCBI Taxonomy" id="2487322"/>
    <lineage>
        <taxon>Bacteria</taxon>
        <taxon>Pseudomonadati</taxon>
        <taxon>Pseudomonadota</taxon>
        <taxon>Gammaproteobacteria</taxon>
        <taxon>Vibrionales</taxon>
        <taxon>Vibrionaceae</taxon>
        <taxon>Vibrio</taxon>
    </lineage>
</organism>
<gene>
    <name evidence="2" type="ORF">EES38_17580</name>
</gene>
<proteinExistence type="predicted"/>
<accession>A0A3N9TCU6</accession>